<evidence type="ECO:0000256" key="1">
    <source>
        <dbReference type="SAM" id="MobiDB-lite"/>
    </source>
</evidence>
<protein>
    <recommendedName>
        <fullName evidence="5">Lipoprotein</fullName>
    </recommendedName>
</protein>
<sequence length="988" mass="114459">MKRTRKFNYWLIFSLLSTSIALQTSCNINIVSNHNIKVRDLNVINIREHSASIVITLNESINIKKASLKYNDGLKSHILNKFEHEQNKIIFDLSTLPANTQILLESLKIDNVELNIASFNKSFKTKQIIEEKLPPKIDESSKQNGNKDVINDASNEQKDDNFAISSIEYTDFLPYSVNIKLTFSSYELSDINKKDFLIKYRDNAGSKFEKTIENYEANSPDLNFKLSNLKSNHTYAIEQIYLNNKELNIENYSKTFTTAKEDNVLKIINFEYKNIFSTQHNVDMNFEIANLSLDESKKYDVIVKSVDKASNKEFFVNNGHKITSRPNTKLINIKADILDEDDEENDYGNSVDNFSEGFLANKTYEVKSLIFQEIQSKNTKNINLPKWINAIIDTHNNSTQFNNLKLEKINDKLQVSLSLNEQNNEKNSVKVHLKSTKGWFSTINLEYNKTLHKWVGYLNNFIDNDRYFIDNVLLNNTTIYASDNNENNFIDLVSKTKNEIEIKRISHEKINNNASIKIKIALDKSEKSDFVVKYQEPKLIIKNDDDASLITLDLVNKNLDTNEIEYIFNIPQFSNSYSIKSLLSNNFSIDKNYQIYSKMSTTGKILSEYELNKLSSSFTDITLNKKYWALNIIEKIKNINDLLFISNLDLKNYNLDEYDVELSDIKWSNIDELNGDLTLSFKLKSGSNFSTTKSVKINNLYSKQWIIDNKNNLKYFANFIKISEKGKTKSTKDFDEAFSGREYISNDLDASLGGKSSSIIDINDLKLSDFIDIDESLINTKNSKFKILIAKFHDKEQGIGNPKTTPYAALGYMQYKLLFWFDTTNLDNKHANEIKHLWLGGYNNYNNKNSKDLFDLLNKSLPHEYNNNFLSFNSEFGIKKDLKLSIEQIIDQVKNINDDAKKWDKLLSLSNMNKFIDRLINITQNDYDPPIMDEYWKFNIYSISKEILGDNKFIVIKMYIKPSYTLNSTEQKDTVVNGNYITFKLLVN</sequence>
<keyword evidence="4" id="KW-1185">Reference proteome</keyword>
<feature type="signal peptide" evidence="2">
    <location>
        <begin position="1"/>
        <end position="23"/>
    </location>
</feature>
<name>A0A507SS95_9BACT</name>
<dbReference type="Proteomes" id="UP000320801">
    <property type="component" value="Unassembled WGS sequence"/>
</dbReference>
<gene>
    <name evidence="3" type="ORF">E1I18_00760</name>
</gene>
<comment type="caution">
    <text evidence="3">The sequence shown here is derived from an EMBL/GenBank/DDBJ whole genome shotgun (WGS) entry which is preliminary data.</text>
</comment>
<reference evidence="3 4" key="1">
    <citation type="submission" date="2019-03" db="EMBL/GenBank/DDBJ databases">
        <title>Characterization of a novel Mycoplasma cynos real-time PCR assay.</title>
        <authorList>
            <person name="Tallmadge R.L."/>
            <person name="Mitchell P.K."/>
            <person name="Goodman L."/>
        </authorList>
    </citation>
    <scope>NUCLEOTIDE SEQUENCE [LARGE SCALE GENOMIC DNA]</scope>
    <source>
        <strain evidence="3 4">1642</strain>
    </source>
</reference>
<feature type="chain" id="PRO_5021216677" description="Lipoprotein" evidence="2">
    <location>
        <begin position="24"/>
        <end position="988"/>
    </location>
</feature>
<dbReference type="AlphaFoldDB" id="A0A507SS95"/>
<evidence type="ECO:0000313" key="3">
    <source>
        <dbReference type="EMBL" id="TQC54121.1"/>
    </source>
</evidence>
<evidence type="ECO:0000313" key="4">
    <source>
        <dbReference type="Proteomes" id="UP000320801"/>
    </source>
</evidence>
<proteinExistence type="predicted"/>
<dbReference type="OrthoDB" id="393457at2"/>
<keyword evidence="2" id="KW-0732">Signal</keyword>
<dbReference type="EMBL" id="SMDN01000002">
    <property type="protein sequence ID" value="TQC54121.1"/>
    <property type="molecule type" value="Genomic_DNA"/>
</dbReference>
<evidence type="ECO:0000256" key="2">
    <source>
        <dbReference type="SAM" id="SignalP"/>
    </source>
</evidence>
<evidence type="ECO:0008006" key="5">
    <source>
        <dbReference type="Google" id="ProtNLM"/>
    </source>
</evidence>
<dbReference type="RefSeq" id="WP_141483703.1">
    <property type="nucleotide sequence ID" value="NZ_SMDN01000002.1"/>
</dbReference>
<accession>A0A507SS95</accession>
<feature type="region of interest" description="Disordered" evidence="1">
    <location>
        <begin position="134"/>
        <end position="153"/>
    </location>
</feature>
<organism evidence="3 4">
    <name type="scientific">Mycoplasmopsis mucosicanis</name>
    <dbReference type="NCBI Taxonomy" id="458208"/>
    <lineage>
        <taxon>Bacteria</taxon>
        <taxon>Bacillati</taxon>
        <taxon>Mycoplasmatota</taxon>
        <taxon>Mycoplasmoidales</taxon>
        <taxon>Metamycoplasmataceae</taxon>
        <taxon>Mycoplasmopsis</taxon>
    </lineage>
</organism>